<evidence type="ECO:0000256" key="5">
    <source>
        <dbReference type="ARBA" id="ARBA00023136"/>
    </source>
</evidence>
<feature type="transmembrane region" description="Helical" evidence="6">
    <location>
        <begin position="102"/>
        <end position="122"/>
    </location>
</feature>
<evidence type="ECO:0000313" key="8">
    <source>
        <dbReference type="Proteomes" id="UP000193566"/>
    </source>
</evidence>
<feature type="transmembrane region" description="Helical" evidence="6">
    <location>
        <begin position="191"/>
        <end position="210"/>
    </location>
</feature>
<reference evidence="7 8" key="1">
    <citation type="submission" date="2017-04" db="EMBL/GenBank/DDBJ databases">
        <authorList>
            <person name="Varghese N."/>
            <person name="Submissions S."/>
        </authorList>
    </citation>
    <scope>NUCLEOTIDE SEQUENCE [LARGE SCALE GENOMIC DNA]</scope>
    <source>
        <strain evidence="7 8">J3</strain>
    </source>
</reference>
<proteinExistence type="predicted"/>
<sequence length="436" mass="45563">MTATAPGSPAGAATGGDVPATTGRSLERNSMALAVSALVTGVVGLAYWAIVGRLYPAVEVGAASAVITTATMLSAFGNLSIGALFERFLPLAGLRARSMARIGFLVGACSGTALGTGFLFWGPTDEMFRGTLDAALFPVVVAVLSAFALLDHTSVGLREAGWAATKNVAHSLVKLALVIVFAYTASRLAVVWTWIGPAVLAVVILGLRVRQRLLDEEYHATGSDLPPRRELGSFLAGAYGIYVVGALAPLVLPLIVIDRLGAEANAYFAITWSLVTSVMVLMTMLMGPYVAAAAADGPHTWQLTRRFLLILAAVATGGIVLFAVIGPWLLRIVGPDYAEAGTPLLRWAALALVPAVVAFAYNAVARVLRRLRLAVAVQVVNAGLIFGVSAWLIDDRGLVALGQAYVVAEAVSAVLLAIPLARALIELRRDAQRSVN</sequence>
<feature type="transmembrane region" description="Helical" evidence="6">
    <location>
        <begin position="269"/>
        <end position="295"/>
    </location>
</feature>
<feature type="transmembrane region" description="Helical" evidence="6">
    <location>
        <begin position="344"/>
        <end position="364"/>
    </location>
</feature>
<feature type="transmembrane region" description="Helical" evidence="6">
    <location>
        <begin position="371"/>
        <end position="393"/>
    </location>
</feature>
<feature type="transmembrane region" description="Helical" evidence="6">
    <location>
        <begin position="62"/>
        <end position="81"/>
    </location>
</feature>
<evidence type="ECO:0000256" key="6">
    <source>
        <dbReference type="SAM" id="Phobius"/>
    </source>
</evidence>
<feature type="transmembrane region" description="Helical" evidence="6">
    <location>
        <begin position="167"/>
        <end position="185"/>
    </location>
</feature>
<feature type="transmembrane region" description="Helical" evidence="6">
    <location>
        <begin position="405"/>
        <end position="425"/>
    </location>
</feature>
<keyword evidence="3 6" id="KW-0812">Transmembrane</keyword>
<feature type="transmembrane region" description="Helical" evidence="6">
    <location>
        <begin position="231"/>
        <end position="257"/>
    </location>
</feature>
<keyword evidence="8" id="KW-1185">Reference proteome</keyword>
<gene>
    <name evidence="7" type="ORF">SAMN02745947_02125</name>
</gene>
<evidence type="ECO:0000256" key="1">
    <source>
        <dbReference type="ARBA" id="ARBA00004651"/>
    </source>
</evidence>
<evidence type="ECO:0000256" key="2">
    <source>
        <dbReference type="ARBA" id="ARBA00022475"/>
    </source>
</evidence>
<comment type="subcellular location">
    <subcellularLocation>
        <location evidence="1">Cell membrane</location>
        <topology evidence="1">Multi-pass membrane protein</topology>
    </subcellularLocation>
</comment>
<dbReference type="InterPro" id="IPR050833">
    <property type="entry name" value="Poly_Biosynth_Transport"/>
</dbReference>
<dbReference type="PANTHER" id="PTHR30250">
    <property type="entry name" value="PST FAMILY PREDICTED COLANIC ACID TRANSPORTER"/>
    <property type="match status" value="1"/>
</dbReference>
<dbReference type="PANTHER" id="PTHR30250:SF11">
    <property type="entry name" value="O-ANTIGEN TRANSPORTER-RELATED"/>
    <property type="match status" value="1"/>
</dbReference>
<evidence type="ECO:0000256" key="3">
    <source>
        <dbReference type="ARBA" id="ARBA00022692"/>
    </source>
</evidence>
<keyword evidence="5 6" id="KW-0472">Membrane</keyword>
<dbReference type="EMBL" id="FXAV01000004">
    <property type="protein sequence ID" value="SMG31982.1"/>
    <property type="molecule type" value="Genomic_DNA"/>
</dbReference>
<comment type="caution">
    <text evidence="7">The sequence shown here is derived from an EMBL/GenBank/DDBJ whole genome shotgun (WGS) entry which is preliminary data.</text>
</comment>
<keyword evidence="2" id="KW-1003">Cell membrane</keyword>
<dbReference type="Proteomes" id="UP000193566">
    <property type="component" value="Unassembled WGS sequence"/>
</dbReference>
<feature type="transmembrane region" description="Helical" evidence="6">
    <location>
        <begin position="31"/>
        <end position="50"/>
    </location>
</feature>
<accession>A0ABY1M9P0</accession>
<evidence type="ECO:0000256" key="4">
    <source>
        <dbReference type="ARBA" id="ARBA00022989"/>
    </source>
</evidence>
<organism evidence="7 8">
    <name type="scientific">Rhodococcus rhodochrous J3</name>
    <dbReference type="NCBI Taxonomy" id="903528"/>
    <lineage>
        <taxon>Bacteria</taxon>
        <taxon>Bacillati</taxon>
        <taxon>Actinomycetota</taxon>
        <taxon>Actinomycetes</taxon>
        <taxon>Mycobacteriales</taxon>
        <taxon>Nocardiaceae</taxon>
        <taxon>Rhodococcus</taxon>
    </lineage>
</organism>
<protein>
    <submittedName>
        <fullName evidence="7">Membrane protein involved in the export of O-antigen and teichoic acid</fullName>
    </submittedName>
</protein>
<evidence type="ECO:0000313" key="7">
    <source>
        <dbReference type="EMBL" id="SMG31982.1"/>
    </source>
</evidence>
<feature type="transmembrane region" description="Helical" evidence="6">
    <location>
        <begin position="134"/>
        <end position="155"/>
    </location>
</feature>
<name>A0ABY1M9P0_RHORH</name>
<keyword evidence="4 6" id="KW-1133">Transmembrane helix</keyword>
<feature type="transmembrane region" description="Helical" evidence="6">
    <location>
        <begin position="307"/>
        <end position="329"/>
    </location>
</feature>